<comment type="subcellular location">
    <subcellularLocation>
        <location evidence="1">Nucleus</location>
        <location evidence="1">Nucleolus</location>
    </subcellularLocation>
</comment>
<feature type="region of interest" description="Disordered" evidence="6">
    <location>
        <begin position="385"/>
        <end position="404"/>
    </location>
</feature>
<keyword evidence="5" id="KW-0539">Nucleus</keyword>
<keyword evidence="3" id="KW-0240">DNA-directed RNA polymerase</keyword>
<evidence type="ECO:0000256" key="5">
    <source>
        <dbReference type="ARBA" id="ARBA00023242"/>
    </source>
</evidence>
<dbReference type="Pfam" id="PF06870">
    <property type="entry name" value="RNA_pol_I_A49"/>
    <property type="match status" value="1"/>
</dbReference>
<feature type="compositionally biased region" description="Gly residues" evidence="6">
    <location>
        <begin position="388"/>
        <end position="398"/>
    </location>
</feature>
<evidence type="ECO:0008006" key="8">
    <source>
        <dbReference type="Google" id="ProtNLM"/>
    </source>
</evidence>
<dbReference type="GO" id="GO:0005730">
    <property type="term" value="C:nucleolus"/>
    <property type="evidence" value="ECO:0007669"/>
    <property type="project" value="UniProtKB-SubCell"/>
</dbReference>
<evidence type="ECO:0000256" key="3">
    <source>
        <dbReference type="ARBA" id="ARBA00022478"/>
    </source>
</evidence>
<dbReference type="InterPro" id="IPR009668">
    <property type="entry name" value="RNA_pol-assoc_fac_A49-like"/>
</dbReference>
<proteinExistence type="inferred from homology"/>
<dbReference type="AlphaFoldDB" id="A0A8D9DTE8"/>
<comment type="similarity">
    <text evidence="2">Belongs to the eukaryotic RPA49/POLR1E RNA polymerase subunit family.</text>
</comment>
<dbReference type="GO" id="GO:0003677">
    <property type="term" value="F:DNA binding"/>
    <property type="evidence" value="ECO:0007669"/>
    <property type="project" value="InterPro"/>
</dbReference>
<evidence type="ECO:0000313" key="7">
    <source>
        <dbReference type="EMBL" id="CAG6728966.1"/>
    </source>
</evidence>
<dbReference type="EMBL" id="HBUF01377533">
    <property type="protein sequence ID" value="CAG6728966.1"/>
    <property type="molecule type" value="Transcribed_RNA"/>
</dbReference>
<reference evidence="7" key="1">
    <citation type="submission" date="2021-05" db="EMBL/GenBank/DDBJ databases">
        <authorList>
            <person name="Alioto T."/>
            <person name="Alioto T."/>
            <person name="Gomez Garrido J."/>
        </authorList>
    </citation>
    <scope>NUCLEOTIDE SEQUENCE</scope>
</reference>
<evidence type="ECO:0000256" key="2">
    <source>
        <dbReference type="ARBA" id="ARBA00009430"/>
    </source>
</evidence>
<dbReference type="GO" id="GO:0006351">
    <property type="term" value="P:DNA-templated transcription"/>
    <property type="evidence" value="ECO:0007669"/>
    <property type="project" value="InterPro"/>
</dbReference>
<organism evidence="7">
    <name type="scientific">Cacopsylla melanoneura</name>
    <dbReference type="NCBI Taxonomy" id="428564"/>
    <lineage>
        <taxon>Eukaryota</taxon>
        <taxon>Metazoa</taxon>
        <taxon>Ecdysozoa</taxon>
        <taxon>Arthropoda</taxon>
        <taxon>Hexapoda</taxon>
        <taxon>Insecta</taxon>
        <taxon>Pterygota</taxon>
        <taxon>Neoptera</taxon>
        <taxon>Paraneoptera</taxon>
        <taxon>Hemiptera</taxon>
        <taxon>Sternorrhyncha</taxon>
        <taxon>Psylloidea</taxon>
        <taxon>Psyllidae</taxon>
        <taxon>Psyllinae</taxon>
        <taxon>Cacopsylla</taxon>
    </lineage>
</organism>
<evidence type="ECO:0000256" key="1">
    <source>
        <dbReference type="ARBA" id="ARBA00004604"/>
    </source>
</evidence>
<sequence>MGKCKITQVLQHSKHATNPILIGWDPGMLKDEMMPSAVCTLQKEPGSTGCSSIQVNLGQGAQGVVYEGNIDTKPLCRTFIAIRSKNKKKPTHSKVKLYEASSTLLVEQQAKTAPQTTFGDIDRMDKFYKVFGSKKGFRQHETMKKMNIVKGNVREKLRESLVMAKTEEEENEDNSESIASSFHSILPPCNRNAAVKEDVYTVDSIIPEYIMLELEEDAQFVADCLKKSTPLSEEDYSSFFINNVSAIVKSSVVKIEPDDLKQRVKLLIFCELLLKLINSNSKRDLERAKFTLIAKLPSTNQYILDNYARLDGARRVLSRESQDKVLCHVIILTVLACCYVFNVQTLCSSAPFSAEKLAPMLQLVGLTPAPNSDRRLYVMKTPLPPLPSGGGAKRGGVGMKRKRN</sequence>
<dbReference type="GO" id="GO:0000428">
    <property type="term" value="C:DNA-directed RNA polymerase complex"/>
    <property type="evidence" value="ECO:0007669"/>
    <property type="project" value="UniProtKB-KW"/>
</dbReference>
<protein>
    <recommendedName>
        <fullName evidence="8">DNA-directed RNA polymerase I subunit RPA49</fullName>
    </recommendedName>
</protein>
<evidence type="ECO:0000256" key="6">
    <source>
        <dbReference type="SAM" id="MobiDB-lite"/>
    </source>
</evidence>
<evidence type="ECO:0000256" key="4">
    <source>
        <dbReference type="ARBA" id="ARBA00023163"/>
    </source>
</evidence>
<keyword evidence="4" id="KW-0804">Transcription</keyword>
<accession>A0A8D9DTE8</accession>
<dbReference type="PANTHER" id="PTHR14440">
    <property type="entry name" value="DNA-DIRECTED RNA POLYMERASE I SUBUNIT RPA49"/>
    <property type="match status" value="1"/>
</dbReference>
<name>A0A8D9DTE8_9HEMI</name>